<gene>
    <name evidence="2" type="ORF">CFK40_16990</name>
</gene>
<feature type="transmembrane region" description="Helical" evidence="1">
    <location>
        <begin position="133"/>
        <end position="153"/>
    </location>
</feature>
<feature type="transmembrane region" description="Helical" evidence="1">
    <location>
        <begin position="18"/>
        <end position="37"/>
    </location>
</feature>
<protein>
    <recommendedName>
        <fullName evidence="4">DUF3267 domain-containing protein</fullName>
    </recommendedName>
</protein>
<dbReference type="Pfam" id="PF11667">
    <property type="entry name" value="DUF3267"/>
    <property type="match status" value="1"/>
</dbReference>
<dbReference type="KEGG" id="vne:CFK40_16990"/>
<accession>A0A221MG56</accession>
<evidence type="ECO:0008006" key="4">
    <source>
        <dbReference type="Google" id="ProtNLM"/>
    </source>
</evidence>
<keyword evidence="3" id="KW-1185">Reference proteome</keyword>
<sequence>MNCWKSINFTKEFGTNRLYFLSFLIGLLSFVFLFVPFSSIHGTSHVNEFGIVPLLGLVILMPTIHSFMHILPLIMMNKRTKIYFNLKKSIIPTCRYHAKTFLSKPMSLMMAIAPTLFITIPGIFASLVFVDYYVYILLFTAIHIGASFTDFLYTLHIIKAPRRAFIESENEGFAILVKAKN</sequence>
<name>A0A221MG56_9BACI</name>
<keyword evidence="1" id="KW-0812">Transmembrane</keyword>
<dbReference type="EMBL" id="CP022437">
    <property type="protein sequence ID" value="ASN06592.1"/>
    <property type="molecule type" value="Genomic_DNA"/>
</dbReference>
<feature type="transmembrane region" description="Helical" evidence="1">
    <location>
        <begin position="49"/>
        <end position="71"/>
    </location>
</feature>
<keyword evidence="1" id="KW-1133">Transmembrane helix</keyword>
<evidence type="ECO:0000313" key="2">
    <source>
        <dbReference type="EMBL" id="ASN06592.1"/>
    </source>
</evidence>
<proteinExistence type="predicted"/>
<dbReference type="Proteomes" id="UP000204391">
    <property type="component" value="Chromosome"/>
</dbReference>
<dbReference type="RefSeq" id="WP_089533588.1">
    <property type="nucleotide sequence ID" value="NZ_CP022437.1"/>
</dbReference>
<evidence type="ECO:0000313" key="3">
    <source>
        <dbReference type="Proteomes" id="UP000204391"/>
    </source>
</evidence>
<keyword evidence="1" id="KW-0472">Membrane</keyword>
<reference evidence="2 3" key="1">
    <citation type="journal article" date="2003" name="Int. J. Syst. Evol. Microbiol.">
        <title>Virgibacillus carmonensis sp. nov., Virgibacillus necropolis sp. nov. and Virgibacillus picturae sp. nov., three novel species isolated from deteriorated mural paintings, transfer of the species of the genus salibacillus to Virgibacillus, as Virgibacillus marismortui comb. nov. and Virgibacillus salexigens comb. nov., and emended description of the genus Virgibacillus.</title>
        <authorList>
            <person name="Heyrman J."/>
            <person name="Logan N.A."/>
            <person name="Busse H.J."/>
            <person name="Balcaen A."/>
            <person name="Lebbe L."/>
            <person name="Rodriguez-Diaz M."/>
            <person name="Swings J."/>
            <person name="De Vos P."/>
        </authorList>
    </citation>
    <scope>NUCLEOTIDE SEQUENCE [LARGE SCALE GENOMIC DNA]</scope>
    <source>
        <strain evidence="2 3">LMG 19488</strain>
    </source>
</reference>
<dbReference type="OrthoDB" id="2360495at2"/>
<organism evidence="2 3">
    <name type="scientific">Virgibacillus necropolis</name>
    <dbReference type="NCBI Taxonomy" id="163877"/>
    <lineage>
        <taxon>Bacteria</taxon>
        <taxon>Bacillati</taxon>
        <taxon>Bacillota</taxon>
        <taxon>Bacilli</taxon>
        <taxon>Bacillales</taxon>
        <taxon>Bacillaceae</taxon>
        <taxon>Virgibacillus</taxon>
    </lineage>
</organism>
<feature type="transmembrane region" description="Helical" evidence="1">
    <location>
        <begin position="108"/>
        <end position="127"/>
    </location>
</feature>
<dbReference type="InterPro" id="IPR021683">
    <property type="entry name" value="DUF3267"/>
</dbReference>
<evidence type="ECO:0000256" key="1">
    <source>
        <dbReference type="SAM" id="Phobius"/>
    </source>
</evidence>
<dbReference type="AlphaFoldDB" id="A0A221MG56"/>